<keyword evidence="2" id="KW-0378">Hydrolase</keyword>
<feature type="domain" description="Phospholipase/carboxylesterase/thioesterase" evidence="3">
    <location>
        <begin position="25"/>
        <end position="212"/>
    </location>
</feature>
<evidence type="ECO:0000256" key="1">
    <source>
        <dbReference type="ARBA" id="ARBA00006499"/>
    </source>
</evidence>
<dbReference type="AlphaFoldDB" id="A0A0Q9Y7D5"/>
<evidence type="ECO:0000256" key="2">
    <source>
        <dbReference type="ARBA" id="ARBA00022801"/>
    </source>
</evidence>
<evidence type="ECO:0000313" key="5">
    <source>
        <dbReference type="Proteomes" id="UP000053881"/>
    </source>
</evidence>
<dbReference type="GO" id="GO:0016787">
    <property type="term" value="F:hydrolase activity"/>
    <property type="evidence" value="ECO:0007669"/>
    <property type="project" value="UniProtKB-KW"/>
</dbReference>
<comment type="similarity">
    <text evidence="1">Belongs to the AB hydrolase superfamily. AB hydrolase 2 family.</text>
</comment>
<dbReference type="PANTHER" id="PTHR10655:SF17">
    <property type="entry name" value="LYSOPHOSPHOLIPASE-LIKE PROTEIN 1"/>
    <property type="match status" value="1"/>
</dbReference>
<name>A0A0Q9Y7D5_9BACI</name>
<proteinExistence type="inferred from homology"/>
<sequence length="217" mass="24220">MNPKGDINSKGDINLKHLLHLFRKGNDPTKPTLLLLHGTGGTEQDLLPLAEIIDPNANVLSVRGNVLENGMPRFFKRLAEGVFDEEDLIFRTKELNEFLDEAAEKYNFDRKQVIAVGYSNGANIAASLLFHYQQALKGAILHHPMVPRRGIELPDLNGTPVFIGAGTNDPICPSKESQELQALLEQAKANVHLHWENRGHQLTSTEVDAARKWYLTI</sequence>
<reference evidence="4 5" key="1">
    <citation type="submission" date="2015-06" db="EMBL/GenBank/DDBJ databases">
        <title>Genome sequencing project of Bacillus galactosidilyticus PL133.</title>
        <authorList>
            <person name="Gaiero J."/>
            <person name="Nicol R."/>
            <person name="Habash M."/>
        </authorList>
    </citation>
    <scope>NUCLEOTIDE SEQUENCE [LARGE SCALE GENOMIC DNA]</scope>
    <source>
        <strain evidence="4 5">PL133</strain>
    </source>
</reference>
<organism evidence="4 5">
    <name type="scientific">Lederbergia galactosidilytica</name>
    <dbReference type="NCBI Taxonomy" id="217031"/>
    <lineage>
        <taxon>Bacteria</taxon>
        <taxon>Bacillati</taxon>
        <taxon>Bacillota</taxon>
        <taxon>Bacilli</taxon>
        <taxon>Bacillales</taxon>
        <taxon>Bacillaceae</taxon>
        <taxon>Lederbergia</taxon>
    </lineage>
</organism>
<protein>
    <submittedName>
        <fullName evidence="4">Carboxylesterase</fullName>
    </submittedName>
</protein>
<accession>A0A0Q9Y7D5</accession>
<dbReference type="Pfam" id="PF02230">
    <property type="entry name" value="Abhydrolase_2"/>
    <property type="match status" value="1"/>
</dbReference>
<dbReference type="EMBL" id="LGPB01000034">
    <property type="protein sequence ID" value="KRG16748.1"/>
    <property type="molecule type" value="Genomic_DNA"/>
</dbReference>
<dbReference type="PATRIC" id="fig|217031.4.peg.1305"/>
<dbReference type="Gene3D" id="3.40.50.1820">
    <property type="entry name" value="alpha/beta hydrolase"/>
    <property type="match status" value="1"/>
</dbReference>
<gene>
    <name evidence="4" type="ORF">ACA29_03940</name>
</gene>
<comment type="caution">
    <text evidence="4">The sequence shown here is derived from an EMBL/GenBank/DDBJ whole genome shotgun (WGS) entry which is preliminary data.</text>
</comment>
<dbReference type="Proteomes" id="UP000053881">
    <property type="component" value="Unassembled WGS sequence"/>
</dbReference>
<dbReference type="InterPro" id="IPR050565">
    <property type="entry name" value="LYPA1-2/EST-like"/>
</dbReference>
<dbReference type="PANTHER" id="PTHR10655">
    <property type="entry name" value="LYSOPHOSPHOLIPASE-RELATED"/>
    <property type="match status" value="1"/>
</dbReference>
<dbReference type="SUPFAM" id="SSF53474">
    <property type="entry name" value="alpha/beta-Hydrolases"/>
    <property type="match status" value="1"/>
</dbReference>
<dbReference type="InterPro" id="IPR029058">
    <property type="entry name" value="AB_hydrolase_fold"/>
</dbReference>
<dbReference type="InterPro" id="IPR003140">
    <property type="entry name" value="PLipase/COase/thioEstase"/>
</dbReference>
<evidence type="ECO:0000313" key="4">
    <source>
        <dbReference type="EMBL" id="KRG16748.1"/>
    </source>
</evidence>
<evidence type="ECO:0000259" key="3">
    <source>
        <dbReference type="Pfam" id="PF02230"/>
    </source>
</evidence>